<name>A0AAV5WNS0_9BILA</name>
<reference evidence="9" key="1">
    <citation type="submission" date="2023-10" db="EMBL/GenBank/DDBJ databases">
        <title>Genome assembly of Pristionchus species.</title>
        <authorList>
            <person name="Yoshida K."/>
            <person name="Sommer R.J."/>
        </authorList>
    </citation>
    <scope>NUCLEOTIDE SEQUENCE</scope>
    <source>
        <strain evidence="9">RS5133</strain>
    </source>
</reference>
<evidence type="ECO:0000256" key="4">
    <source>
        <dbReference type="ARBA" id="ARBA00022942"/>
    </source>
</evidence>
<comment type="similarity">
    <text evidence="1 5">Belongs to the proteasome subunit S1 family.</text>
</comment>
<feature type="region of interest" description="Disordered" evidence="6">
    <location>
        <begin position="300"/>
        <end position="335"/>
    </location>
</feature>
<feature type="domain" description="26S proteasome non-ATPase regulatory subunit 1/RPN2 N-terminal" evidence="8">
    <location>
        <begin position="48"/>
        <end position="296"/>
    </location>
</feature>
<evidence type="ECO:0000313" key="9">
    <source>
        <dbReference type="EMBL" id="GMT32245.1"/>
    </source>
</evidence>
<accession>A0AAV5WNS0</accession>
<dbReference type="PANTHER" id="PTHR10943">
    <property type="entry name" value="26S PROTEASOME NON-ATPASE REGULATORY SUBUNIT"/>
    <property type="match status" value="1"/>
</dbReference>
<dbReference type="Pfam" id="PF21505">
    <property type="entry name" value="RPN2_N"/>
    <property type="match status" value="1"/>
</dbReference>
<dbReference type="InterPro" id="IPR048570">
    <property type="entry name" value="PSMD1_RPN2_N"/>
</dbReference>
<keyword evidence="10" id="KW-1185">Reference proteome</keyword>
<evidence type="ECO:0000256" key="3">
    <source>
        <dbReference type="ARBA" id="ARBA00022737"/>
    </source>
</evidence>
<evidence type="ECO:0000259" key="7">
    <source>
        <dbReference type="Pfam" id="PF18004"/>
    </source>
</evidence>
<evidence type="ECO:0000256" key="5">
    <source>
        <dbReference type="PIRNR" id="PIRNR015947"/>
    </source>
</evidence>
<dbReference type="InterPro" id="IPR011989">
    <property type="entry name" value="ARM-like"/>
</dbReference>
<sequence length="1000" mass="110401">MTTYLLNEWKRRPGGPQDPTAFMRTLDSERGSLKDKEVIVKAFDDWDVLTPTWFEVADYLPAIERLHENKEFNERLRAALLASKVAYCLGDYKGALLLALSAGELFSLTPRGGSAAVGQQDEQYVNRIIEEALDTYKTAKRNGATIDARLEALINRLFERNLKKKDLRYVIGLAIDTRRVDMIETAVKASDDQSVLLTETVASVLEGQIDTGLRHQILDLLLRMFCELEQPDFVNVCQCLIKLEKPADVADIIDKLISQDIKSDGALLAYQIAFDLYENASQQFVKKILSAMAKIDNELPGSSAASPAPPTTPVPIDAASLPPTPATQAPIGTPAAPAVPRKMIERPDTPAPQNPKAIIFGRIRGILRGEETIRHHMQFLIKNNHTDMLVLKEMKDVVRTAMAHNATLLANGLMHLGTTCDDFLRENLDWISKATNWNKFNAVATLGMIHRGHESSALKLLDPYLPKAEADSFGFKEGGSLYAYGLIHAHHGNSTVTKYLREQLTIAQTAAVRHGACLGLGLATMASHDDEVYAHLREILYMDDAVTGEAAGTAMGLTMVGSLSNTAFEEMVQYINDTQHDKIQRGLRTGVALLGYGRQEEAEPWIARLLEAKSCAVMRQAGVCLLAMAYAGTGNASVVKRLLAKVASDPNNDVKRMAVIAIGFLLSNDPEQCLAYTGMLLEHFNGHVRYGAAMALGIACAGSGYKEAISVLEPLLQAKDNFVRQGALIALSFIYIQQTEASCPKVAEFRKTLTKVITEKGEDSMTKFGAILAQGIIDAGGRNVTVALHNRNGHADMGGMVGMFVFLQYWYWHSFVHCLSLAFKPTALIALNRDLAMPKLEFRSNAKASLFAYPPPLEEKKKEEHEKVETAILSITNKKRAALRKKESEKKEEKMEVDEKEEKKDDKKDDKKEPEANTHTIDNPARVVRLQMKTLALSETARYKPMKPIQLGGIIMVKDRKPEEKEELVAMVSAGGHTSTDASAPEPQPHATFEFSIANY</sequence>
<dbReference type="Pfam" id="PF13646">
    <property type="entry name" value="HEAT_2"/>
    <property type="match status" value="1"/>
</dbReference>
<dbReference type="GO" id="GO:0008540">
    <property type="term" value="C:proteasome regulatory particle, base subcomplex"/>
    <property type="evidence" value="ECO:0007669"/>
    <property type="project" value="UniProtKB-UniRule"/>
</dbReference>
<comment type="subunit">
    <text evidence="5">Component of the 19S proteasome regulatory particle complex. The 26S proteasome consists of a 20S core particle (CP) and two 19S regulatory subunits (RP).</text>
</comment>
<dbReference type="AlphaFoldDB" id="A0AAV5WNS0"/>
<comment type="function">
    <text evidence="5">Component of the 26S proteasome, a multiprotein complex involved in the ATP-dependent degradation of ubiquitinated proteins. This complex plays a key role in the maintenance of protein homeostasis by removing misfolded or damaged proteins, which could impair cellular functions, and by removing proteins whose functions are no longer required. Therefore, the proteasome participates in numerous cellular processes, including cell cycle progression, apoptosis, or DNA damage repair.</text>
</comment>
<dbReference type="Pfam" id="PF18004">
    <property type="entry name" value="RPN2_C"/>
    <property type="match status" value="1"/>
</dbReference>
<dbReference type="InterPro" id="IPR016642">
    <property type="entry name" value="26S_Psome_Rpn2"/>
</dbReference>
<dbReference type="Gene3D" id="1.25.10.10">
    <property type="entry name" value="Leucine-rich Repeat Variant"/>
    <property type="match status" value="1"/>
</dbReference>
<dbReference type="PANTHER" id="PTHR10943:SF2">
    <property type="entry name" value="26S PROTEASOME NON-ATPASE REGULATORY SUBUNIT 1"/>
    <property type="match status" value="1"/>
</dbReference>
<dbReference type="InterPro" id="IPR040623">
    <property type="entry name" value="RPN2_C"/>
</dbReference>
<feature type="domain" description="26S proteasome regulatory subunit RPN2 C-terminal" evidence="7">
    <location>
        <begin position="826"/>
        <end position="969"/>
    </location>
</feature>
<dbReference type="Pfam" id="PF01851">
    <property type="entry name" value="PC_rep"/>
    <property type="match status" value="1"/>
</dbReference>
<dbReference type="GO" id="GO:0034515">
    <property type="term" value="C:proteasome storage granule"/>
    <property type="evidence" value="ECO:0007669"/>
    <property type="project" value="TreeGrafter"/>
</dbReference>
<feature type="region of interest" description="Disordered" evidence="6">
    <location>
        <begin position="882"/>
        <end position="925"/>
    </location>
</feature>
<keyword evidence="3" id="KW-0677">Repeat</keyword>
<comment type="caution">
    <text evidence="9">The sequence shown here is derived from an EMBL/GenBank/DDBJ whole genome shotgun (WGS) entry which is preliminary data.</text>
</comment>
<dbReference type="GO" id="GO:0005634">
    <property type="term" value="C:nucleus"/>
    <property type="evidence" value="ECO:0007669"/>
    <property type="project" value="TreeGrafter"/>
</dbReference>
<dbReference type="FunFam" id="1.25.10.10:FF:000017">
    <property type="entry name" value="26S proteasome non-ATPase regulatory subunit 1"/>
    <property type="match status" value="1"/>
</dbReference>
<feature type="compositionally biased region" description="Basic and acidic residues" evidence="6">
    <location>
        <begin position="900"/>
        <end position="916"/>
    </location>
</feature>
<evidence type="ECO:0000259" key="8">
    <source>
        <dbReference type="Pfam" id="PF21505"/>
    </source>
</evidence>
<gene>
    <name evidence="9" type="ORF">PFISCL1PPCAC_23542</name>
</gene>
<keyword evidence="4 5" id="KW-0647">Proteasome</keyword>
<evidence type="ECO:0000256" key="1">
    <source>
        <dbReference type="ARBA" id="ARBA00006308"/>
    </source>
</evidence>
<dbReference type="GO" id="GO:0042176">
    <property type="term" value="P:regulation of protein catabolic process"/>
    <property type="evidence" value="ECO:0007669"/>
    <property type="project" value="UniProtKB-UniRule"/>
</dbReference>
<evidence type="ECO:0000256" key="2">
    <source>
        <dbReference type="ARBA" id="ARBA00014929"/>
    </source>
</evidence>
<evidence type="ECO:0000313" key="10">
    <source>
        <dbReference type="Proteomes" id="UP001432322"/>
    </source>
</evidence>
<dbReference type="EMBL" id="BTSY01000006">
    <property type="protein sequence ID" value="GMT32245.1"/>
    <property type="molecule type" value="Genomic_DNA"/>
</dbReference>
<dbReference type="PIRSF" id="PIRSF015947">
    <property type="entry name" value="26S_Psome_Rpn2"/>
    <property type="match status" value="1"/>
</dbReference>
<dbReference type="Proteomes" id="UP001432322">
    <property type="component" value="Unassembled WGS sequence"/>
</dbReference>
<dbReference type="GO" id="GO:0030234">
    <property type="term" value="F:enzyme regulator activity"/>
    <property type="evidence" value="ECO:0007669"/>
    <property type="project" value="UniProtKB-UniRule"/>
</dbReference>
<feature type="region of interest" description="Disordered" evidence="6">
    <location>
        <begin position="975"/>
        <end position="1000"/>
    </location>
</feature>
<dbReference type="InterPro" id="IPR016024">
    <property type="entry name" value="ARM-type_fold"/>
</dbReference>
<proteinExistence type="inferred from homology"/>
<dbReference type="SUPFAM" id="SSF48371">
    <property type="entry name" value="ARM repeat"/>
    <property type="match status" value="1"/>
</dbReference>
<dbReference type="InterPro" id="IPR002015">
    <property type="entry name" value="Proteasome/cyclosome_rpt"/>
</dbReference>
<feature type="compositionally biased region" description="Basic and acidic residues" evidence="6">
    <location>
        <begin position="884"/>
        <end position="894"/>
    </location>
</feature>
<dbReference type="GO" id="GO:0043161">
    <property type="term" value="P:proteasome-mediated ubiquitin-dependent protein catabolic process"/>
    <property type="evidence" value="ECO:0007669"/>
    <property type="project" value="TreeGrafter"/>
</dbReference>
<evidence type="ECO:0000256" key="6">
    <source>
        <dbReference type="SAM" id="MobiDB-lite"/>
    </source>
</evidence>
<protein>
    <recommendedName>
        <fullName evidence="2 5">26S proteasome non-ATPase regulatory subunit 1</fullName>
    </recommendedName>
</protein>
<organism evidence="9 10">
    <name type="scientific">Pristionchus fissidentatus</name>
    <dbReference type="NCBI Taxonomy" id="1538716"/>
    <lineage>
        <taxon>Eukaryota</taxon>
        <taxon>Metazoa</taxon>
        <taxon>Ecdysozoa</taxon>
        <taxon>Nematoda</taxon>
        <taxon>Chromadorea</taxon>
        <taxon>Rhabditida</taxon>
        <taxon>Rhabditina</taxon>
        <taxon>Diplogasteromorpha</taxon>
        <taxon>Diplogasteroidea</taxon>
        <taxon>Neodiplogasteridae</taxon>
        <taxon>Pristionchus</taxon>
    </lineage>
</organism>